<keyword evidence="1" id="KW-0812">Transmembrane</keyword>
<dbReference type="AlphaFoldDB" id="A0A382AVY0"/>
<feature type="transmembrane region" description="Helical" evidence="1">
    <location>
        <begin position="25"/>
        <end position="53"/>
    </location>
</feature>
<keyword evidence="1" id="KW-0472">Membrane</keyword>
<accession>A0A382AVY0</accession>
<name>A0A382AVY0_9ZZZZ</name>
<reference evidence="2" key="1">
    <citation type="submission" date="2018-05" db="EMBL/GenBank/DDBJ databases">
        <authorList>
            <person name="Lanie J.A."/>
            <person name="Ng W.-L."/>
            <person name="Kazmierczak K.M."/>
            <person name="Andrzejewski T.M."/>
            <person name="Davidsen T.M."/>
            <person name="Wayne K.J."/>
            <person name="Tettelin H."/>
            <person name="Glass J.I."/>
            <person name="Rusch D."/>
            <person name="Podicherti R."/>
            <person name="Tsui H.-C.T."/>
            <person name="Winkler M.E."/>
        </authorList>
    </citation>
    <scope>NUCLEOTIDE SEQUENCE</scope>
</reference>
<organism evidence="2">
    <name type="scientific">marine metagenome</name>
    <dbReference type="NCBI Taxonomy" id="408172"/>
    <lineage>
        <taxon>unclassified sequences</taxon>
        <taxon>metagenomes</taxon>
        <taxon>ecological metagenomes</taxon>
    </lineage>
</organism>
<proteinExistence type="predicted"/>
<evidence type="ECO:0000256" key="1">
    <source>
        <dbReference type="SAM" id="Phobius"/>
    </source>
</evidence>
<dbReference type="EMBL" id="UINC01026879">
    <property type="protein sequence ID" value="SVB05127.1"/>
    <property type="molecule type" value="Genomic_DNA"/>
</dbReference>
<protein>
    <submittedName>
        <fullName evidence="2">Uncharacterized protein</fullName>
    </submittedName>
</protein>
<gene>
    <name evidence="2" type="ORF">METZ01_LOCUS157981</name>
</gene>
<keyword evidence="1" id="KW-1133">Transmembrane helix</keyword>
<evidence type="ECO:0000313" key="2">
    <source>
        <dbReference type="EMBL" id="SVB05127.1"/>
    </source>
</evidence>
<sequence>MTIQGEGSRDWKEAAVDWIGARWQWLILIVVVVFAFNRFAGLAVGIMGLTAFVNRVVGRVLSTRRVVQQVQQIVTDSDDLNEDVEP</sequence>